<sequence length="151" mass="16463">MSRSSGGPHPEDLGLGGLLVGEHPIIDECGCYAAGPGQPGDAPPVFRFGADDHEFAAERADGLHAHAGQDPVELHVVLDSAVRADRASRPFRAQHRETGHTVEVLDTGRDLADHPLLGGIVLWNRDHLLTLWTSHRRHHRANDGYCVENPW</sequence>
<protein>
    <submittedName>
        <fullName evidence="1">Uncharacterized protein</fullName>
    </submittedName>
</protein>
<dbReference type="KEGG" id="mgo:AFA91_33185"/>
<evidence type="ECO:0000313" key="1">
    <source>
        <dbReference type="EMBL" id="AKS35953.1"/>
    </source>
</evidence>
<dbReference type="Proteomes" id="UP000062255">
    <property type="component" value="Chromosome"/>
</dbReference>
<dbReference type="AlphaFoldDB" id="A0A0K0XEX6"/>
<accession>A0A0K0XEX6</accession>
<name>A0A0K0XEX6_MYCGD</name>
<dbReference type="PATRIC" id="fig|134601.6.peg.6873"/>
<dbReference type="EMBL" id="CP012150">
    <property type="protein sequence ID" value="AKS35953.1"/>
    <property type="molecule type" value="Genomic_DNA"/>
</dbReference>
<gene>
    <name evidence="1" type="ORF">AFA91_33185</name>
</gene>
<dbReference type="STRING" id="134601.AFA91_33185"/>
<proteinExistence type="predicted"/>
<evidence type="ECO:0000313" key="2">
    <source>
        <dbReference type="Proteomes" id="UP000062255"/>
    </source>
</evidence>
<reference evidence="1 2" key="1">
    <citation type="submission" date="2015-07" db="EMBL/GenBank/DDBJ databases">
        <title>Complete genome sequence of Mycobacterium goodii X7B, a facultative thermophilic biodesulfurizing bacterium.</title>
        <authorList>
            <person name="Yu B."/>
            <person name="Li F."/>
            <person name="Xu P."/>
        </authorList>
    </citation>
    <scope>NUCLEOTIDE SEQUENCE [LARGE SCALE GENOMIC DNA]</scope>
    <source>
        <strain evidence="1 2">X7B</strain>
    </source>
</reference>
<organism evidence="1 2">
    <name type="scientific">Mycolicibacterium goodii</name>
    <name type="common">Mycobacterium goodii</name>
    <dbReference type="NCBI Taxonomy" id="134601"/>
    <lineage>
        <taxon>Bacteria</taxon>
        <taxon>Bacillati</taxon>
        <taxon>Actinomycetota</taxon>
        <taxon>Actinomycetes</taxon>
        <taxon>Mycobacteriales</taxon>
        <taxon>Mycobacteriaceae</taxon>
        <taxon>Mycolicibacterium</taxon>
    </lineage>
</organism>